<reference evidence="3" key="1">
    <citation type="submission" date="2023-06" db="EMBL/GenBank/DDBJ databases">
        <title>Genome-scale phylogeny and comparative genomics of the fungal order Sordariales.</title>
        <authorList>
            <consortium name="Lawrence Berkeley National Laboratory"/>
            <person name="Hensen N."/>
            <person name="Bonometti L."/>
            <person name="Westerberg I."/>
            <person name="Brannstrom I.O."/>
            <person name="Guillou S."/>
            <person name="Cros-Aarteil S."/>
            <person name="Calhoun S."/>
            <person name="Haridas S."/>
            <person name="Kuo A."/>
            <person name="Mondo S."/>
            <person name="Pangilinan J."/>
            <person name="Riley R."/>
            <person name="LaButti K."/>
            <person name="Andreopoulos B."/>
            <person name="Lipzen A."/>
            <person name="Chen C."/>
            <person name="Yanf M."/>
            <person name="Daum C."/>
            <person name="Ng V."/>
            <person name="Clum A."/>
            <person name="Steindorff A."/>
            <person name="Ohm R."/>
            <person name="Martin F."/>
            <person name="Silar P."/>
            <person name="Natvig D."/>
            <person name="Lalanne C."/>
            <person name="Gautier V."/>
            <person name="Ament-velasquez S.L."/>
            <person name="Kruys A."/>
            <person name="Hutchinson M.I."/>
            <person name="Powell A.J."/>
            <person name="Barry K."/>
            <person name="Miller A.N."/>
            <person name="Grigoriev I.V."/>
            <person name="Debuchy R."/>
            <person name="Gladieux P."/>
            <person name="Thoren M.H."/>
            <person name="Johannesson H."/>
        </authorList>
    </citation>
    <scope>NUCLEOTIDE SEQUENCE</scope>
    <source>
        <strain evidence="3">SMH2392-1A</strain>
    </source>
</reference>
<feature type="region of interest" description="Disordered" evidence="2">
    <location>
        <begin position="360"/>
        <end position="399"/>
    </location>
</feature>
<dbReference type="Proteomes" id="UP001172101">
    <property type="component" value="Unassembled WGS sequence"/>
</dbReference>
<dbReference type="EMBL" id="JAUIRO010000001">
    <property type="protein sequence ID" value="KAK0733077.1"/>
    <property type="molecule type" value="Genomic_DNA"/>
</dbReference>
<sequence length="438" mass="47380">MDAHHYHDGARRDSASSACHHVTTPENLEQLQRMCTGTSSVNYPILADPNSAHARGIDQTGRYVYGAPLIATSLPLFCSGIAAEEAFGPLSPMESDTFDTATLSYVESPAGFGYHTVGGAGLAPLDVSMQDAHDAHNAHIVTWAGPVPSVSSGSDNTDSRLCQQLPPRDVATQSSWLASPPLSEVHLLSPTFTVFHSSPPPLPEPEHILPEPEHTMPKTKTAAQSPSEIYITVVTTQRRGNEGRDKPSSRKPGSEAKPPRRATKVAGVNKRGQSDKKKTSKGKPRAAMSTARPATTMHDEIDAVHSNRPSPSPGVYQTLGEYEHRVREWHNQIGKKYRNKLNEQFDCLQAILCINASATRSQQQQVTDPPTLPGDGGHANATGQTAPCGESPDGHVRVGRRTINKAKVLAMARERIEVLTEEKAALAAQVEEFKRQQT</sequence>
<dbReference type="InterPro" id="IPR036638">
    <property type="entry name" value="HLH_DNA-bd_sf"/>
</dbReference>
<keyword evidence="4" id="KW-1185">Reference proteome</keyword>
<evidence type="ECO:0000256" key="1">
    <source>
        <dbReference type="SAM" id="Coils"/>
    </source>
</evidence>
<evidence type="ECO:0008006" key="5">
    <source>
        <dbReference type="Google" id="ProtNLM"/>
    </source>
</evidence>
<keyword evidence="1" id="KW-0175">Coiled coil</keyword>
<feature type="compositionally biased region" description="Basic and acidic residues" evidence="2">
    <location>
        <begin position="239"/>
        <end position="258"/>
    </location>
</feature>
<dbReference type="AlphaFoldDB" id="A0AA40BF42"/>
<dbReference type="Gene3D" id="4.10.280.10">
    <property type="entry name" value="Helix-loop-helix DNA-binding domain"/>
    <property type="match status" value="1"/>
</dbReference>
<dbReference type="GO" id="GO:0046983">
    <property type="term" value="F:protein dimerization activity"/>
    <property type="evidence" value="ECO:0007669"/>
    <property type="project" value="InterPro"/>
</dbReference>
<name>A0AA40BF42_9PEZI</name>
<evidence type="ECO:0000313" key="3">
    <source>
        <dbReference type="EMBL" id="KAK0733077.1"/>
    </source>
</evidence>
<accession>A0AA40BF42</accession>
<proteinExistence type="predicted"/>
<feature type="compositionally biased region" description="Polar residues" evidence="2">
    <location>
        <begin position="221"/>
        <end position="238"/>
    </location>
</feature>
<evidence type="ECO:0000313" key="4">
    <source>
        <dbReference type="Proteomes" id="UP001172101"/>
    </source>
</evidence>
<feature type="region of interest" description="Disordered" evidence="2">
    <location>
        <begin position="197"/>
        <end position="297"/>
    </location>
</feature>
<dbReference type="GeneID" id="85327794"/>
<comment type="caution">
    <text evidence="3">The sequence shown here is derived from an EMBL/GenBank/DDBJ whole genome shotgun (WGS) entry which is preliminary data.</text>
</comment>
<dbReference type="RefSeq" id="XP_060301954.1">
    <property type="nucleotide sequence ID" value="XM_060444524.1"/>
</dbReference>
<feature type="coiled-coil region" evidence="1">
    <location>
        <begin position="409"/>
        <end position="436"/>
    </location>
</feature>
<organism evidence="3 4">
    <name type="scientific">Lasiosphaeria miniovina</name>
    <dbReference type="NCBI Taxonomy" id="1954250"/>
    <lineage>
        <taxon>Eukaryota</taxon>
        <taxon>Fungi</taxon>
        <taxon>Dikarya</taxon>
        <taxon>Ascomycota</taxon>
        <taxon>Pezizomycotina</taxon>
        <taxon>Sordariomycetes</taxon>
        <taxon>Sordariomycetidae</taxon>
        <taxon>Sordariales</taxon>
        <taxon>Lasiosphaeriaceae</taxon>
        <taxon>Lasiosphaeria</taxon>
    </lineage>
</organism>
<feature type="compositionally biased region" description="Basic and acidic residues" evidence="2">
    <location>
        <begin position="204"/>
        <end position="216"/>
    </location>
</feature>
<gene>
    <name evidence="3" type="ORF">B0T26DRAFT_745168</name>
</gene>
<protein>
    <recommendedName>
        <fullName evidence="5">BHLH domain-containing protein</fullName>
    </recommendedName>
</protein>
<dbReference type="SUPFAM" id="SSF47459">
    <property type="entry name" value="HLH, helix-loop-helix DNA-binding domain"/>
    <property type="match status" value="1"/>
</dbReference>
<evidence type="ECO:0000256" key="2">
    <source>
        <dbReference type="SAM" id="MobiDB-lite"/>
    </source>
</evidence>